<proteinExistence type="predicted"/>
<evidence type="ECO:0000313" key="3">
    <source>
        <dbReference type="EMBL" id="PQQ65489.1"/>
    </source>
</evidence>
<dbReference type="PROSITE" id="PS51257">
    <property type="entry name" value="PROKAR_LIPOPROTEIN"/>
    <property type="match status" value="1"/>
</dbReference>
<sequence length="274" mass="30929">MKKLSLLTVLSVVACLLFLNTFILTPDVYANPDNITIIVNGEVMEFGTDANDPYPYIKEGRTLIPFRRIFEKLQMEVTWDNKTRTVHAKNDTTVMELTIGQKTAVVNGVEHTLDVAPEITDDRTFVPLRFVSESVGAEVDWDAATRTVTITYLVEDPPQEIPGGPGGTTKTTYKLGEKASYKDIVFTVDSITKEEDGKVIVKGTTNLNLEGMRVEVYYNAYKSLISVPIYNKNSSDLYEYTASHYNFSNHKPKYIFVNFLQDDGTYKTVVKYEL</sequence>
<dbReference type="InterPro" id="IPR012854">
    <property type="entry name" value="Cu_amine_oxidase-like_N"/>
</dbReference>
<reference evidence="3 5" key="2">
    <citation type="journal article" date="2018" name="Syst. Appl. Microbiol.">
        <title>Characterization and high-quality draft genome sequence of Herbivorax saccincola A7, an anaerobic, alkaliphilic, thermophilic, cellulolytic, and xylanolytic bacterium.</title>
        <authorList>
            <person name="Aikawa S."/>
            <person name="Baramee S."/>
            <person name="Sermsathanaswadi J."/>
            <person name="Thianheng P."/>
            <person name="Tachaapaikoon C."/>
            <person name="Shikata A."/>
            <person name="Waeonukul R."/>
            <person name="Pason P."/>
            <person name="Ratanakhanokchai K."/>
            <person name="Kosugi A."/>
        </authorList>
    </citation>
    <scope>NUCLEOTIDE SEQUENCE [LARGE SCALE GENOMIC DNA]</scope>
    <source>
        <strain evidence="3 5">A7</strain>
    </source>
</reference>
<organism evidence="2 4">
    <name type="scientific">Acetivibrio saccincola</name>
    <dbReference type="NCBI Taxonomy" id="1677857"/>
    <lineage>
        <taxon>Bacteria</taxon>
        <taxon>Bacillati</taxon>
        <taxon>Bacillota</taxon>
        <taxon>Clostridia</taxon>
        <taxon>Eubacteriales</taxon>
        <taxon>Oscillospiraceae</taxon>
        <taxon>Acetivibrio</taxon>
    </lineage>
</organism>
<dbReference type="EMBL" id="CP025197">
    <property type="protein sequence ID" value="AUG56310.1"/>
    <property type="molecule type" value="Genomic_DNA"/>
</dbReference>
<gene>
    <name evidence="3" type="ORF">B9R14_01045</name>
    <name evidence="2" type="ORF">HVS_01735</name>
</gene>
<dbReference type="Proteomes" id="UP000233534">
    <property type="component" value="Chromosome"/>
</dbReference>
<dbReference type="Proteomes" id="UP000239720">
    <property type="component" value="Unassembled WGS sequence"/>
</dbReference>
<dbReference type="AlphaFoldDB" id="A0A2K9ELJ9"/>
<dbReference type="OrthoDB" id="9779128at2"/>
<evidence type="ECO:0000313" key="2">
    <source>
        <dbReference type="EMBL" id="AUG56310.1"/>
    </source>
</evidence>
<dbReference type="SUPFAM" id="SSF55383">
    <property type="entry name" value="Copper amine oxidase, domain N"/>
    <property type="match status" value="1"/>
</dbReference>
<dbReference type="Pfam" id="PF07833">
    <property type="entry name" value="Cu_amine_oxidN1"/>
    <property type="match status" value="1"/>
</dbReference>
<evidence type="ECO:0000259" key="1">
    <source>
        <dbReference type="Pfam" id="PF07833"/>
    </source>
</evidence>
<dbReference type="RefSeq" id="WP_101298729.1">
    <property type="nucleotide sequence ID" value="NZ_CP025197.1"/>
</dbReference>
<dbReference type="InterPro" id="IPR036582">
    <property type="entry name" value="Mao_N_sf"/>
</dbReference>
<protein>
    <recommendedName>
        <fullName evidence="1">Copper amine oxidase-like N-terminal domain-containing protein</fullName>
    </recommendedName>
</protein>
<evidence type="ECO:0000313" key="5">
    <source>
        <dbReference type="Proteomes" id="UP000239720"/>
    </source>
</evidence>
<dbReference type="EMBL" id="NEMB01000003">
    <property type="protein sequence ID" value="PQQ65489.1"/>
    <property type="molecule type" value="Genomic_DNA"/>
</dbReference>
<accession>A0A2K9ELJ9</accession>
<dbReference type="KEGG" id="hsc:HVS_01735"/>
<evidence type="ECO:0000313" key="4">
    <source>
        <dbReference type="Proteomes" id="UP000233534"/>
    </source>
</evidence>
<dbReference type="Gene3D" id="3.30.457.10">
    <property type="entry name" value="Copper amine oxidase-like, N-terminal domain"/>
    <property type="match status" value="1"/>
</dbReference>
<keyword evidence="4" id="KW-1185">Reference proteome</keyword>
<name>A0A2K9ELJ9_9FIRM</name>
<feature type="domain" description="Copper amine oxidase-like N-terminal" evidence="1">
    <location>
        <begin position="39"/>
        <end position="150"/>
    </location>
</feature>
<reference evidence="2 4" key="1">
    <citation type="submission" date="2017-12" db="EMBL/GenBank/DDBJ databases">
        <title>Complete genome sequence of Herbivorax saccincola GGR1, a novel Cellulosome-producing hydrolytic bacterium in a thermophilic biogas plant, established by Illumina and Nanopore MinION sequencing.</title>
        <authorList>
            <person name="Pechtl A."/>
            <person name="Ruckert C."/>
            <person name="Koeck D.E."/>
            <person name="Maus I."/>
            <person name="Winkler A."/>
            <person name="Kalinowski J."/>
            <person name="Puhler A."/>
            <person name="Schwarz W.W."/>
            <person name="Zverlov V.V."/>
            <person name="Schluter A."/>
            <person name="Liebl W."/>
        </authorList>
    </citation>
    <scope>NUCLEOTIDE SEQUENCE [LARGE SCALE GENOMIC DNA]</scope>
    <source>
        <strain evidence="2">GGR1</strain>
        <strain evidence="4">SR1</strain>
    </source>
</reference>